<dbReference type="SUPFAM" id="SSF52540">
    <property type="entry name" value="P-loop containing nucleoside triphosphate hydrolases"/>
    <property type="match status" value="1"/>
</dbReference>
<organism evidence="11 12">
    <name type="scientific">Adiantum capillus-veneris</name>
    <name type="common">Maidenhair fern</name>
    <dbReference type="NCBI Taxonomy" id="13818"/>
    <lineage>
        <taxon>Eukaryota</taxon>
        <taxon>Viridiplantae</taxon>
        <taxon>Streptophyta</taxon>
        <taxon>Embryophyta</taxon>
        <taxon>Tracheophyta</taxon>
        <taxon>Polypodiopsida</taxon>
        <taxon>Polypodiidae</taxon>
        <taxon>Polypodiales</taxon>
        <taxon>Pteridineae</taxon>
        <taxon>Pteridaceae</taxon>
        <taxon>Vittarioideae</taxon>
        <taxon>Adiantum</taxon>
    </lineage>
</organism>
<keyword evidence="7" id="KW-0539">Nucleus</keyword>
<keyword evidence="3" id="KW-0934">Plastid</keyword>
<dbReference type="EMBL" id="JABFUD020000024">
    <property type="protein sequence ID" value="KAI5060549.1"/>
    <property type="molecule type" value="Genomic_DNA"/>
</dbReference>
<name>A0A9D4Z446_ADICA</name>
<evidence type="ECO:0000256" key="8">
    <source>
        <dbReference type="ARBA" id="ARBA00023306"/>
    </source>
</evidence>
<evidence type="ECO:0000256" key="4">
    <source>
        <dbReference type="ARBA" id="ARBA00022741"/>
    </source>
</evidence>
<dbReference type="GO" id="GO:0005634">
    <property type="term" value="C:nucleus"/>
    <property type="evidence" value="ECO:0007669"/>
    <property type="project" value="UniProtKB-SubCell"/>
</dbReference>
<evidence type="ECO:0000313" key="11">
    <source>
        <dbReference type="EMBL" id="KAI5060549.1"/>
    </source>
</evidence>
<proteinExistence type="inferred from homology"/>
<evidence type="ECO:0000259" key="10">
    <source>
        <dbReference type="SMART" id="SM00382"/>
    </source>
</evidence>
<feature type="compositionally biased region" description="Polar residues" evidence="9">
    <location>
        <begin position="1182"/>
        <end position="1191"/>
    </location>
</feature>
<dbReference type="InterPro" id="IPR003959">
    <property type="entry name" value="ATPase_AAA_core"/>
</dbReference>
<evidence type="ECO:0000313" key="12">
    <source>
        <dbReference type="Proteomes" id="UP000886520"/>
    </source>
</evidence>
<comment type="subcellular location">
    <subcellularLocation>
        <location evidence="1">Nucleus</location>
    </subcellularLocation>
</comment>
<feature type="region of interest" description="Disordered" evidence="9">
    <location>
        <begin position="900"/>
        <end position="924"/>
    </location>
</feature>
<dbReference type="GO" id="GO:0033314">
    <property type="term" value="P:mitotic DNA replication checkpoint signaling"/>
    <property type="evidence" value="ECO:0007669"/>
    <property type="project" value="TreeGrafter"/>
</dbReference>
<dbReference type="InterPro" id="IPR004582">
    <property type="entry name" value="Checkpoint_prot_Rad17_Rad24"/>
</dbReference>
<dbReference type="Pfam" id="PF00004">
    <property type="entry name" value="AAA"/>
    <property type="match status" value="1"/>
</dbReference>
<dbReference type="Proteomes" id="UP000886520">
    <property type="component" value="Chromosome 24"/>
</dbReference>
<dbReference type="SMART" id="SM00382">
    <property type="entry name" value="AAA"/>
    <property type="match status" value="1"/>
</dbReference>
<dbReference type="CDD" id="cd00009">
    <property type="entry name" value="AAA"/>
    <property type="match status" value="1"/>
</dbReference>
<evidence type="ECO:0000256" key="2">
    <source>
        <dbReference type="ARBA" id="ARBA00006168"/>
    </source>
</evidence>
<feature type="compositionally biased region" description="Polar residues" evidence="9">
    <location>
        <begin position="904"/>
        <end position="924"/>
    </location>
</feature>
<evidence type="ECO:0000256" key="9">
    <source>
        <dbReference type="SAM" id="MobiDB-lite"/>
    </source>
</evidence>
<comment type="similarity">
    <text evidence="2">Belongs to the rad17/RAD24 family.</text>
</comment>
<keyword evidence="12" id="KW-1185">Reference proteome</keyword>
<dbReference type="GO" id="GO:0016887">
    <property type="term" value="F:ATP hydrolysis activity"/>
    <property type="evidence" value="ECO:0007669"/>
    <property type="project" value="InterPro"/>
</dbReference>
<evidence type="ECO:0000256" key="7">
    <source>
        <dbReference type="ARBA" id="ARBA00023242"/>
    </source>
</evidence>
<dbReference type="InterPro" id="IPR027417">
    <property type="entry name" value="P-loop_NTPase"/>
</dbReference>
<evidence type="ECO:0000256" key="1">
    <source>
        <dbReference type="ARBA" id="ARBA00004123"/>
    </source>
</evidence>
<dbReference type="GO" id="GO:0003682">
    <property type="term" value="F:chromatin binding"/>
    <property type="evidence" value="ECO:0007669"/>
    <property type="project" value="TreeGrafter"/>
</dbReference>
<dbReference type="Gene3D" id="3.40.50.300">
    <property type="entry name" value="P-loop containing nucleotide triphosphate hydrolases"/>
    <property type="match status" value="1"/>
</dbReference>
<dbReference type="PANTHER" id="PTHR12172">
    <property type="entry name" value="CELL CYCLE CHECKPOINT PROTEIN RAD17"/>
    <property type="match status" value="1"/>
</dbReference>
<keyword evidence="4" id="KW-0547">Nucleotide-binding</keyword>
<keyword evidence="8" id="KW-0131">Cell cycle</keyword>
<gene>
    <name evidence="11" type="ORF">GOP47_0024969</name>
</gene>
<dbReference type="GO" id="GO:0005524">
    <property type="term" value="F:ATP binding"/>
    <property type="evidence" value="ECO:0007669"/>
    <property type="project" value="UniProtKB-KW"/>
</dbReference>
<evidence type="ECO:0000256" key="3">
    <source>
        <dbReference type="ARBA" id="ARBA00022528"/>
    </source>
</evidence>
<keyword evidence="6" id="KW-0067">ATP-binding</keyword>
<keyword evidence="5" id="KW-0227">DNA damage</keyword>
<sequence length="1191" mass="131448">METKAHRHRSHKPISSCLPFTAAAQPLLPDAPNCMRCSTELVPLETTRVPQVKKCAYGSSISSVLCKRPSAQKAALEASCAPKIKKRAIQSGIMDFLAVPDKKLAAVQDKALAKSTEIKSIQAVSKVGLNDCTAVGKPRDFFKPLSKKQQNQSTNKLTAKCLSKPEIKEVQVDLQMEARLAAEENAQLAAGKPAHPFFSQQNVRLRAFSCDSSIDCTFSAPVASSECLSPAPPFHINQLLEVHTCKVGSQMWNGTSLWCERRKDQRVLTPGLPVKELDMLLRIPFSGSNPRMTSKSISQYITEEISLQPLESTSVQYLEAFLEDLEEDNKHKDKGEKGSCVFTEAVLKQRLKLFQSGLGKQCSGASLGTIPRLMTSESTSINLLWADVYQPYSLEQVWGNTEAVTSLSMWLQSWLTRSIPSFHCLDGEMSHPQTASCDDDRVEDSGWSEDDSDCSGNSNGCFLQNVLVLTGPVGCGKTAAIYACALLYGYNVIEVNCSENRSGPLIKQKFGESVESHRLGSWTADGMLDKELGDDNESGDKKNRAILLLEDVDVLFDVDRGFMAAVAQVAATAKRPIILTTNDTKLCIPHNLHARLLEFKRLSTKDLVALAYLVCMTEGFVISPQLLKRIVNVCNHDARKLLNYLQFWCQRDHYSGPQLTASKKAVVEVMKNGNNSEMSSHVKFQDGDPAAVTLLLRFEAQHRLWPVYMSTICQCDVTNSVANKLAELISKAERNFGAYQEKKLVQGLVRKRVLLDKKKRRRIDSGFDAEVDLSFEDDDEKNSCEIADAGSSLSESPVNHLLGTKNISPLPVARKRFPRLLAVVMSDSDEDLPCAVQEQPLQVGCHTPINQEPSSLMSIETSRDTDSTKSSSFPKTEEVQTVLYRDLFIVSADVKSEIMHEKSSQSPTQTCSSKDLVSSEGIPTSSQSITEAVDNLWSNFRKCSEKNDGLVLNAASKESLSLVRSLSVLADNLSACDIMSFMQCCAQDVANDTFKCSVCEDSECSNRLDACAQIANKAFQMCVQDSCSVPYYVGKIEQTVSVDNMLLAVNEPFSLGKLLTVNGHSNHNIICQAVPASEEHNLQRVQRRSFLKYSLSSEIPPKAHRLFQGTSFYECVSYLALMESSKQEQLASGSLPKRTRFCQSHKHPWNVSQNAMNLLQSFSSFGRPVDHEGGSVSKKRSPQTAALQARG</sequence>
<protein>
    <recommendedName>
        <fullName evidence="10">AAA+ ATPase domain-containing protein</fullName>
    </recommendedName>
</protein>
<dbReference type="PANTHER" id="PTHR12172:SF1">
    <property type="entry name" value="P-LOOP CONTAINING NUCLEOSIDE TRIPHOSPHATE HYDROLASES SUPERFAMILY PROTEIN"/>
    <property type="match status" value="1"/>
</dbReference>
<keyword evidence="3" id="KW-0150">Chloroplast</keyword>
<dbReference type="AlphaFoldDB" id="A0A9D4Z446"/>
<reference evidence="11" key="1">
    <citation type="submission" date="2021-01" db="EMBL/GenBank/DDBJ databases">
        <title>Adiantum capillus-veneris genome.</title>
        <authorList>
            <person name="Fang Y."/>
            <person name="Liao Q."/>
        </authorList>
    </citation>
    <scope>NUCLEOTIDE SEQUENCE</scope>
    <source>
        <strain evidence="11">H3</strain>
        <tissue evidence="11">Leaf</tissue>
    </source>
</reference>
<dbReference type="GO" id="GO:0006281">
    <property type="term" value="P:DNA repair"/>
    <property type="evidence" value="ECO:0007669"/>
    <property type="project" value="InterPro"/>
</dbReference>
<dbReference type="GO" id="GO:0000077">
    <property type="term" value="P:DNA damage checkpoint signaling"/>
    <property type="evidence" value="ECO:0007669"/>
    <property type="project" value="TreeGrafter"/>
</dbReference>
<dbReference type="InterPro" id="IPR003593">
    <property type="entry name" value="AAA+_ATPase"/>
</dbReference>
<comment type="caution">
    <text evidence="11">The sequence shown here is derived from an EMBL/GenBank/DDBJ whole genome shotgun (WGS) entry which is preliminary data.</text>
</comment>
<accession>A0A9D4Z446</accession>
<evidence type="ECO:0000256" key="5">
    <source>
        <dbReference type="ARBA" id="ARBA00022763"/>
    </source>
</evidence>
<feature type="region of interest" description="Disordered" evidence="9">
    <location>
        <begin position="1169"/>
        <end position="1191"/>
    </location>
</feature>
<feature type="domain" description="AAA+ ATPase" evidence="10">
    <location>
        <begin position="463"/>
        <end position="613"/>
    </location>
</feature>
<dbReference type="GO" id="GO:0003689">
    <property type="term" value="F:DNA clamp loader activity"/>
    <property type="evidence" value="ECO:0007669"/>
    <property type="project" value="TreeGrafter"/>
</dbReference>
<dbReference type="OrthoDB" id="9996895at2759"/>
<dbReference type="Gene3D" id="1.10.8.60">
    <property type="match status" value="1"/>
</dbReference>
<evidence type="ECO:0000256" key="6">
    <source>
        <dbReference type="ARBA" id="ARBA00022840"/>
    </source>
</evidence>